<dbReference type="EnsemblProtists" id="HpaT812936">
    <property type="protein sequence ID" value="HpaP812936"/>
    <property type="gene ID" value="HpaG812936"/>
</dbReference>
<dbReference type="InParanoid" id="M4C1I6"/>
<dbReference type="EMBL" id="ABWE02002205">
    <property type="status" value="NOT_ANNOTATED_CDS"/>
    <property type="molecule type" value="Genomic_DNA"/>
</dbReference>
<protein>
    <submittedName>
        <fullName evidence="1">Uncharacterized protein</fullName>
    </submittedName>
</protein>
<name>M4C1I6_HYAAE</name>
<dbReference type="AlphaFoldDB" id="M4C1I6"/>
<evidence type="ECO:0000313" key="2">
    <source>
        <dbReference type="Proteomes" id="UP000011713"/>
    </source>
</evidence>
<evidence type="ECO:0000313" key="1">
    <source>
        <dbReference type="EnsemblProtists" id="HpaP812936"/>
    </source>
</evidence>
<dbReference type="HOGENOM" id="CLU_2908845_0_0_1"/>
<reference evidence="2" key="1">
    <citation type="journal article" date="2010" name="Science">
        <title>Signatures of adaptation to obligate biotrophy in the Hyaloperonospora arabidopsidis genome.</title>
        <authorList>
            <person name="Baxter L."/>
            <person name="Tripathy S."/>
            <person name="Ishaque N."/>
            <person name="Boot N."/>
            <person name="Cabral A."/>
            <person name="Kemen E."/>
            <person name="Thines M."/>
            <person name="Ah-Fong A."/>
            <person name="Anderson R."/>
            <person name="Badejoko W."/>
            <person name="Bittner-Eddy P."/>
            <person name="Boore J.L."/>
            <person name="Chibucos M.C."/>
            <person name="Coates M."/>
            <person name="Dehal P."/>
            <person name="Delehaunty K."/>
            <person name="Dong S."/>
            <person name="Downton P."/>
            <person name="Dumas B."/>
            <person name="Fabro G."/>
            <person name="Fronick C."/>
            <person name="Fuerstenberg S.I."/>
            <person name="Fulton L."/>
            <person name="Gaulin E."/>
            <person name="Govers F."/>
            <person name="Hughes L."/>
            <person name="Humphray S."/>
            <person name="Jiang R.H."/>
            <person name="Judelson H."/>
            <person name="Kamoun S."/>
            <person name="Kyung K."/>
            <person name="Meijer H."/>
            <person name="Minx P."/>
            <person name="Morris P."/>
            <person name="Nelson J."/>
            <person name="Phuntumart V."/>
            <person name="Qutob D."/>
            <person name="Rehmany A."/>
            <person name="Rougon-Cardoso A."/>
            <person name="Ryden P."/>
            <person name="Torto-Alalibo T."/>
            <person name="Studholme D."/>
            <person name="Wang Y."/>
            <person name="Win J."/>
            <person name="Wood J."/>
            <person name="Clifton S.W."/>
            <person name="Rogers J."/>
            <person name="Van den Ackerveken G."/>
            <person name="Jones J.D."/>
            <person name="McDowell J.M."/>
            <person name="Beynon J."/>
            <person name="Tyler B.M."/>
        </authorList>
    </citation>
    <scope>NUCLEOTIDE SEQUENCE [LARGE SCALE GENOMIC DNA]</scope>
    <source>
        <strain evidence="2">Emoy2</strain>
    </source>
</reference>
<proteinExistence type="predicted"/>
<dbReference type="Proteomes" id="UP000011713">
    <property type="component" value="Unassembled WGS sequence"/>
</dbReference>
<reference evidence="1" key="2">
    <citation type="submission" date="2015-06" db="UniProtKB">
        <authorList>
            <consortium name="EnsemblProtists"/>
        </authorList>
    </citation>
    <scope>IDENTIFICATION</scope>
    <source>
        <strain evidence="1">Emoy2</strain>
    </source>
</reference>
<keyword evidence="2" id="KW-1185">Reference proteome</keyword>
<organism evidence="1 2">
    <name type="scientific">Hyaloperonospora arabidopsidis (strain Emoy2)</name>
    <name type="common">Downy mildew agent</name>
    <name type="synonym">Peronospora arabidopsidis</name>
    <dbReference type="NCBI Taxonomy" id="559515"/>
    <lineage>
        <taxon>Eukaryota</taxon>
        <taxon>Sar</taxon>
        <taxon>Stramenopiles</taxon>
        <taxon>Oomycota</taxon>
        <taxon>Peronosporomycetes</taxon>
        <taxon>Peronosporales</taxon>
        <taxon>Peronosporaceae</taxon>
        <taxon>Hyaloperonospora</taxon>
    </lineage>
</organism>
<dbReference type="VEuPathDB" id="FungiDB:HpaG812936"/>
<sequence length="62" mass="7201">MVLSCCRLIAAAMNFLQAWPHRLVGAHHVGPETCLDWSRACLPQCRRRSTQWRLQVSMWAFC</sequence>
<accession>M4C1I6</accession>